<keyword evidence="3" id="KW-1185">Reference proteome</keyword>
<keyword evidence="2" id="KW-0560">Oxidoreductase</keyword>
<evidence type="ECO:0000256" key="1">
    <source>
        <dbReference type="SAM" id="MobiDB-lite"/>
    </source>
</evidence>
<dbReference type="AlphaFoldDB" id="A0A5A7PPS6"/>
<gene>
    <name evidence="2" type="ORF">STAS_10836</name>
</gene>
<dbReference type="Proteomes" id="UP000325081">
    <property type="component" value="Unassembled WGS sequence"/>
</dbReference>
<sequence>MPLRRTLRPPPPPSWQTATPEREVYDCSLKIEIEALPLGGRLADLSRARAQSMSFGLSARPIGKFEQVLPGKGGEELRSEIEHMVAMADKAEKLHYELADAEKRAMAVDLGLNLNSGIDLRND</sequence>
<dbReference type="GO" id="GO:0051213">
    <property type="term" value="F:dioxygenase activity"/>
    <property type="evidence" value="ECO:0007669"/>
    <property type="project" value="UniProtKB-KW"/>
</dbReference>
<accession>A0A5A7PPS6</accession>
<keyword evidence="2" id="KW-0223">Dioxygenase</keyword>
<protein>
    <submittedName>
        <fullName evidence="2">Phenoxybenzoate dioxygenase beta subunit</fullName>
    </submittedName>
</protein>
<proteinExistence type="predicted"/>
<evidence type="ECO:0000313" key="3">
    <source>
        <dbReference type="Proteomes" id="UP000325081"/>
    </source>
</evidence>
<feature type="region of interest" description="Disordered" evidence="1">
    <location>
        <begin position="1"/>
        <end position="21"/>
    </location>
</feature>
<comment type="caution">
    <text evidence="2">The sequence shown here is derived from an EMBL/GenBank/DDBJ whole genome shotgun (WGS) entry which is preliminary data.</text>
</comment>
<dbReference type="EMBL" id="BKCP01004916">
    <property type="protein sequence ID" value="GER34611.1"/>
    <property type="molecule type" value="Genomic_DNA"/>
</dbReference>
<name>A0A5A7PPS6_STRAF</name>
<organism evidence="2 3">
    <name type="scientific">Striga asiatica</name>
    <name type="common">Asiatic witchweed</name>
    <name type="synonym">Buchnera asiatica</name>
    <dbReference type="NCBI Taxonomy" id="4170"/>
    <lineage>
        <taxon>Eukaryota</taxon>
        <taxon>Viridiplantae</taxon>
        <taxon>Streptophyta</taxon>
        <taxon>Embryophyta</taxon>
        <taxon>Tracheophyta</taxon>
        <taxon>Spermatophyta</taxon>
        <taxon>Magnoliopsida</taxon>
        <taxon>eudicotyledons</taxon>
        <taxon>Gunneridae</taxon>
        <taxon>Pentapetalae</taxon>
        <taxon>asterids</taxon>
        <taxon>lamiids</taxon>
        <taxon>Lamiales</taxon>
        <taxon>Orobanchaceae</taxon>
        <taxon>Buchnereae</taxon>
        <taxon>Striga</taxon>
    </lineage>
</organism>
<evidence type="ECO:0000313" key="2">
    <source>
        <dbReference type="EMBL" id="GER34611.1"/>
    </source>
</evidence>
<reference evidence="3" key="1">
    <citation type="journal article" date="2019" name="Curr. Biol.">
        <title>Genome Sequence of Striga asiatica Provides Insight into the Evolution of Plant Parasitism.</title>
        <authorList>
            <person name="Yoshida S."/>
            <person name="Kim S."/>
            <person name="Wafula E.K."/>
            <person name="Tanskanen J."/>
            <person name="Kim Y.M."/>
            <person name="Honaas L."/>
            <person name="Yang Z."/>
            <person name="Spallek T."/>
            <person name="Conn C.E."/>
            <person name="Ichihashi Y."/>
            <person name="Cheong K."/>
            <person name="Cui S."/>
            <person name="Der J.P."/>
            <person name="Gundlach H."/>
            <person name="Jiao Y."/>
            <person name="Hori C."/>
            <person name="Ishida J.K."/>
            <person name="Kasahara H."/>
            <person name="Kiba T."/>
            <person name="Kim M.S."/>
            <person name="Koo N."/>
            <person name="Laohavisit A."/>
            <person name="Lee Y.H."/>
            <person name="Lumba S."/>
            <person name="McCourt P."/>
            <person name="Mortimer J.C."/>
            <person name="Mutuku J.M."/>
            <person name="Nomura T."/>
            <person name="Sasaki-Sekimoto Y."/>
            <person name="Seto Y."/>
            <person name="Wang Y."/>
            <person name="Wakatake T."/>
            <person name="Sakakibara H."/>
            <person name="Demura T."/>
            <person name="Yamaguchi S."/>
            <person name="Yoneyama K."/>
            <person name="Manabe R.I."/>
            <person name="Nelson D.C."/>
            <person name="Schulman A.H."/>
            <person name="Timko M.P."/>
            <person name="dePamphilis C.W."/>
            <person name="Choi D."/>
            <person name="Shirasu K."/>
        </authorList>
    </citation>
    <scope>NUCLEOTIDE SEQUENCE [LARGE SCALE GENOMIC DNA]</scope>
    <source>
        <strain evidence="3">cv. UVA1</strain>
    </source>
</reference>